<keyword evidence="1" id="KW-1185">Reference proteome</keyword>
<dbReference type="AlphaFoldDB" id="A0A8B6XCY1"/>
<accession>A0A8B6XCY1</accession>
<organism evidence="1 2">
    <name type="scientific">Derxia gummosa DSM 723</name>
    <dbReference type="NCBI Taxonomy" id="1121388"/>
    <lineage>
        <taxon>Bacteria</taxon>
        <taxon>Pseudomonadati</taxon>
        <taxon>Pseudomonadota</taxon>
        <taxon>Betaproteobacteria</taxon>
        <taxon>Burkholderiales</taxon>
        <taxon>Alcaligenaceae</taxon>
        <taxon>Derxia</taxon>
    </lineage>
</organism>
<proteinExistence type="predicted"/>
<protein>
    <submittedName>
        <fullName evidence="2">Uncharacterized protein</fullName>
    </submittedName>
</protein>
<dbReference type="RefSeq" id="WP_169732539.1">
    <property type="nucleotide sequence ID" value="NZ_AXWS01000014.1"/>
</dbReference>
<sequence length="46" mass="5212">MVIFIETTEIAVANVRMLAVPLNSAFFRRQNSGGFINSLWINPPEF</sequence>
<dbReference type="Proteomes" id="UP000675920">
    <property type="component" value="Unplaced"/>
</dbReference>
<reference evidence="2" key="1">
    <citation type="submission" date="2025-08" db="UniProtKB">
        <authorList>
            <consortium name="RefSeq"/>
        </authorList>
    </citation>
    <scope>IDENTIFICATION</scope>
</reference>
<name>A0A8B6XCY1_9BURK</name>
<evidence type="ECO:0000313" key="2">
    <source>
        <dbReference type="RefSeq" id="WP_169732539.1"/>
    </source>
</evidence>
<evidence type="ECO:0000313" key="1">
    <source>
        <dbReference type="Proteomes" id="UP000675920"/>
    </source>
</evidence>